<accession>A0ACC3SWR2</accession>
<evidence type="ECO:0000313" key="2">
    <source>
        <dbReference type="Proteomes" id="UP001433508"/>
    </source>
</evidence>
<dbReference type="EMBL" id="MU971395">
    <property type="protein sequence ID" value="KAK9236113.1"/>
    <property type="molecule type" value="Genomic_DNA"/>
</dbReference>
<sequence>MTCNVDDEKSPLVGADPYDKNSSPYLVSIDRGQGRCIDVDCAVADEFSHLPPHEAKILREQVAIKPARVNFLSFYRYATTKDILLLLIATVCAIADGCMRPLMTFVFGSITQTFTAYAAQHNIGYYNRTNVELYDRYNNLAHKQVNGSYLPYDQTGIYELDFRYISQMNSRQR</sequence>
<protein>
    <submittedName>
        <fullName evidence="1">Uncharacterized protein</fullName>
    </submittedName>
</protein>
<reference evidence="2" key="1">
    <citation type="journal article" date="2024" name="Front. Bioeng. Biotechnol.">
        <title>Genome-scale model development and genomic sequencing of the oleaginous clade Lipomyces.</title>
        <authorList>
            <person name="Czajka J.J."/>
            <person name="Han Y."/>
            <person name="Kim J."/>
            <person name="Mondo S.J."/>
            <person name="Hofstad B.A."/>
            <person name="Robles A."/>
            <person name="Haridas S."/>
            <person name="Riley R."/>
            <person name="LaButti K."/>
            <person name="Pangilinan J."/>
            <person name="Andreopoulos W."/>
            <person name="Lipzen A."/>
            <person name="Yan J."/>
            <person name="Wang M."/>
            <person name="Ng V."/>
            <person name="Grigoriev I.V."/>
            <person name="Spatafora J.W."/>
            <person name="Magnuson J.K."/>
            <person name="Baker S.E."/>
            <person name="Pomraning K.R."/>
        </authorList>
    </citation>
    <scope>NUCLEOTIDE SEQUENCE [LARGE SCALE GENOMIC DNA]</scope>
    <source>
        <strain evidence="2">CBS 7786</strain>
    </source>
</reference>
<organism evidence="1 2">
    <name type="scientific">Lipomyces kononenkoae</name>
    <name type="common">Yeast</name>
    <dbReference type="NCBI Taxonomy" id="34357"/>
    <lineage>
        <taxon>Eukaryota</taxon>
        <taxon>Fungi</taxon>
        <taxon>Dikarya</taxon>
        <taxon>Ascomycota</taxon>
        <taxon>Saccharomycotina</taxon>
        <taxon>Lipomycetes</taxon>
        <taxon>Lipomycetales</taxon>
        <taxon>Lipomycetaceae</taxon>
        <taxon>Lipomyces</taxon>
    </lineage>
</organism>
<proteinExistence type="predicted"/>
<gene>
    <name evidence="1" type="ORF">V1525DRAFT_231800</name>
</gene>
<name>A0ACC3SWR2_LIPKO</name>
<comment type="caution">
    <text evidence="1">The sequence shown here is derived from an EMBL/GenBank/DDBJ whole genome shotgun (WGS) entry which is preliminary data.</text>
</comment>
<evidence type="ECO:0000313" key="1">
    <source>
        <dbReference type="EMBL" id="KAK9236113.1"/>
    </source>
</evidence>
<keyword evidence="2" id="KW-1185">Reference proteome</keyword>
<dbReference type="Proteomes" id="UP001433508">
    <property type="component" value="Unassembled WGS sequence"/>
</dbReference>